<feature type="region of interest" description="Disordered" evidence="7">
    <location>
        <begin position="1"/>
        <end position="26"/>
    </location>
</feature>
<dbReference type="InterPro" id="IPR003583">
    <property type="entry name" value="Hlx-hairpin-Hlx_DNA-bd_motif"/>
</dbReference>
<dbReference type="SUPFAM" id="SSF47781">
    <property type="entry name" value="RuvA domain 2-like"/>
    <property type="match status" value="1"/>
</dbReference>
<dbReference type="Pfam" id="PF01541">
    <property type="entry name" value="GIY-YIG"/>
    <property type="match status" value="1"/>
</dbReference>
<dbReference type="InterPro" id="IPR036876">
    <property type="entry name" value="UVR_dom_sf"/>
</dbReference>
<dbReference type="SUPFAM" id="SSF82771">
    <property type="entry name" value="GIY-YIG endonuclease"/>
    <property type="match status" value="1"/>
</dbReference>
<accession>A0A7W4VZD7</accession>
<keyword evidence="6" id="KW-0742">SOS response</keyword>
<dbReference type="PROSITE" id="PS50165">
    <property type="entry name" value="UVRC"/>
    <property type="match status" value="1"/>
</dbReference>
<keyword evidence="1 6" id="KW-0963">Cytoplasm</keyword>
<dbReference type="GO" id="GO:0003677">
    <property type="term" value="F:DNA binding"/>
    <property type="evidence" value="ECO:0007669"/>
    <property type="project" value="UniProtKB-UniRule"/>
</dbReference>
<evidence type="ECO:0000259" key="8">
    <source>
        <dbReference type="PROSITE" id="PS50151"/>
    </source>
</evidence>
<feature type="domain" description="GIY-YIG" evidence="9">
    <location>
        <begin position="25"/>
        <end position="104"/>
    </location>
</feature>
<evidence type="ECO:0000256" key="3">
    <source>
        <dbReference type="ARBA" id="ARBA00022769"/>
    </source>
</evidence>
<dbReference type="Gene3D" id="1.10.150.20">
    <property type="entry name" value="5' to 3' exonuclease, C-terminal subdomain"/>
    <property type="match status" value="1"/>
</dbReference>
<dbReference type="GO" id="GO:0009381">
    <property type="term" value="F:excinuclease ABC activity"/>
    <property type="evidence" value="ECO:0007669"/>
    <property type="project" value="UniProtKB-UniRule"/>
</dbReference>
<dbReference type="SUPFAM" id="SSF46600">
    <property type="entry name" value="C-terminal UvrC-binding domain of UvrB"/>
    <property type="match status" value="1"/>
</dbReference>
<dbReference type="InterPro" id="IPR047296">
    <property type="entry name" value="GIY-YIG_UvrC_Cho"/>
</dbReference>
<dbReference type="Gene3D" id="3.30.420.340">
    <property type="entry name" value="UvrC, RNAse H endonuclease domain"/>
    <property type="match status" value="1"/>
</dbReference>
<dbReference type="GO" id="GO:0006289">
    <property type="term" value="P:nucleotide-excision repair"/>
    <property type="evidence" value="ECO:0007669"/>
    <property type="project" value="UniProtKB-UniRule"/>
</dbReference>
<comment type="similarity">
    <text evidence="6">Belongs to the UvrC family.</text>
</comment>
<comment type="caution">
    <text evidence="11">The sequence shown here is derived from an EMBL/GenBank/DDBJ whole genome shotgun (WGS) entry which is preliminary data.</text>
</comment>
<keyword evidence="12" id="KW-1185">Reference proteome</keyword>
<evidence type="ECO:0000313" key="12">
    <source>
        <dbReference type="Proteomes" id="UP000589626"/>
    </source>
</evidence>
<dbReference type="InterPro" id="IPR004791">
    <property type="entry name" value="UvrC"/>
</dbReference>
<dbReference type="GO" id="GO:0009432">
    <property type="term" value="P:SOS response"/>
    <property type="evidence" value="ECO:0007669"/>
    <property type="project" value="UniProtKB-UniRule"/>
</dbReference>
<evidence type="ECO:0000259" key="9">
    <source>
        <dbReference type="PROSITE" id="PS50164"/>
    </source>
</evidence>
<evidence type="ECO:0000256" key="4">
    <source>
        <dbReference type="ARBA" id="ARBA00022881"/>
    </source>
</evidence>
<dbReference type="GO" id="GO:0005737">
    <property type="term" value="C:cytoplasm"/>
    <property type="evidence" value="ECO:0007669"/>
    <property type="project" value="UniProtKB-SubCell"/>
</dbReference>
<dbReference type="InterPro" id="IPR010994">
    <property type="entry name" value="RuvA_2-like"/>
</dbReference>
<dbReference type="Pfam" id="PF08459">
    <property type="entry name" value="UvrC_RNaseH_dom"/>
    <property type="match status" value="1"/>
</dbReference>
<dbReference type="GO" id="GO:0009380">
    <property type="term" value="C:excinuclease repair complex"/>
    <property type="evidence" value="ECO:0007669"/>
    <property type="project" value="InterPro"/>
</dbReference>
<dbReference type="InterPro" id="IPR000305">
    <property type="entry name" value="GIY-YIG_endonuc"/>
</dbReference>
<feature type="domain" description="UVR" evidence="8">
    <location>
        <begin position="217"/>
        <end position="252"/>
    </location>
</feature>
<dbReference type="SMART" id="SM00465">
    <property type="entry name" value="GIYc"/>
    <property type="match status" value="1"/>
</dbReference>
<evidence type="ECO:0000256" key="2">
    <source>
        <dbReference type="ARBA" id="ARBA00022763"/>
    </source>
</evidence>
<evidence type="ECO:0000256" key="5">
    <source>
        <dbReference type="ARBA" id="ARBA00023204"/>
    </source>
</evidence>
<dbReference type="InterPro" id="IPR035901">
    <property type="entry name" value="GIY-YIG_endonuc_sf"/>
</dbReference>
<dbReference type="PROSITE" id="PS50151">
    <property type="entry name" value="UVR"/>
    <property type="match status" value="1"/>
</dbReference>
<dbReference type="InterPro" id="IPR050066">
    <property type="entry name" value="UvrABC_protein_C"/>
</dbReference>
<dbReference type="FunFam" id="3.40.1440.10:FF:000001">
    <property type="entry name" value="UvrABC system protein C"/>
    <property type="match status" value="1"/>
</dbReference>
<keyword evidence="4 6" id="KW-0267">Excision nuclease</keyword>
<evidence type="ECO:0000256" key="7">
    <source>
        <dbReference type="SAM" id="MobiDB-lite"/>
    </source>
</evidence>
<comment type="subunit">
    <text evidence="6">Interacts with UvrB in an incision complex.</text>
</comment>
<sequence length="680" mass="75001">MPPAPSPRSVRGPLSYRPEPGSIPTQPGVYRFRDPRGRVVYVGKAKNLRARLSSYFQDVGNLHPRTATMVTTAASVEWTVVKTEVEALQLEYSWIKEFDPRFNVKYRDDKSYPWLAVTIGEEFPRVMVGRGAKRKGTRYFGPYSHAWAIRETVDLLLRVFPMRSCSNGVFKRSSQIGRPCLLGYIDKCSAPCVGNVTAEQHREIVDDFCDFMAGQTTAFVRRIEKEMYAASDALDFEKAARLRDDLGALNKALEKQAVVLGDGTDADVIALAEDPLEVAVQIFYVRGGRIRGQRGWVADRVDEGDTAKLVDDFVLQLYAGAGPDEIPREILVPALPPDVATYEALLGDLRGSKVAIRVPQRGDKRALQETVAQNAAQALALHKTKRASDLTTRNRALEEIQEALALDEVPLRIECYDVSHLQGSEIVASMVVFEDGLPRKSEYRRFLIKGQDGSDDVRAMHEVVTRRFRRLLDEGFETPSLVPHEGSSTTASGATDDPATPMLVDPETGRPRKFAYAPGLVVVDGGAPQVAAAQRALSELGIVDIPVCGLAKRLEEVWLPGQEDPVILARSSEGLYLLQRIRDEAHRFAITHHRSRRSKSMVESLLDGVPGLGEVRRKTLLKHFGSLKKLRAATVEEIAMVPGVGPRTATAIKEAVAQETRQTGPTIVSVNTATGEIEEG</sequence>
<dbReference type="Gene3D" id="3.40.1440.10">
    <property type="entry name" value="GIY-YIG endonuclease"/>
    <property type="match status" value="1"/>
</dbReference>
<dbReference type="Gene3D" id="4.10.860.10">
    <property type="entry name" value="UVR domain"/>
    <property type="match status" value="1"/>
</dbReference>
<dbReference type="Pfam" id="PF22920">
    <property type="entry name" value="UvrC_RNaseH"/>
    <property type="match status" value="1"/>
</dbReference>
<dbReference type="InterPro" id="IPR001943">
    <property type="entry name" value="UVR_dom"/>
</dbReference>
<dbReference type="NCBIfam" id="NF001824">
    <property type="entry name" value="PRK00558.1-5"/>
    <property type="match status" value="1"/>
</dbReference>
<evidence type="ECO:0000256" key="6">
    <source>
        <dbReference type="HAMAP-Rule" id="MF_00203"/>
    </source>
</evidence>
<protein>
    <recommendedName>
        <fullName evidence="6">UvrABC system protein C</fullName>
        <shortName evidence="6">Protein UvrC</shortName>
    </recommendedName>
    <alternativeName>
        <fullName evidence="6">Excinuclease ABC subunit C</fullName>
    </alternativeName>
</protein>
<evidence type="ECO:0000313" key="11">
    <source>
        <dbReference type="EMBL" id="MBB3044621.1"/>
    </source>
</evidence>
<proteinExistence type="inferred from homology"/>
<dbReference type="NCBIfam" id="TIGR00194">
    <property type="entry name" value="uvrC"/>
    <property type="match status" value="1"/>
</dbReference>
<feature type="region of interest" description="Disordered" evidence="7">
    <location>
        <begin position="479"/>
        <end position="508"/>
    </location>
</feature>
<dbReference type="Proteomes" id="UP000589626">
    <property type="component" value="Unassembled WGS sequence"/>
</dbReference>
<dbReference type="SMART" id="SM00278">
    <property type="entry name" value="HhH1"/>
    <property type="match status" value="2"/>
</dbReference>
<keyword evidence="5 6" id="KW-0234">DNA repair</keyword>
<evidence type="ECO:0000256" key="1">
    <source>
        <dbReference type="ARBA" id="ARBA00022490"/>
    </source>
</evidence>
<dbReference type="RefSeq" id="WP_183594526.1">
    <property type="nucleotide sequence ID" value="NZ_JACHWR010000003.1"/>
</dbReference>
<dbReference type="PROSITE" id="PS50164">
    <property type="entry name" value="GIY_YIG"/>
    <property type="match status" value="1"/>
</dbReference>
<organism evidence="11 12">
    <name type="scientific">Nocardioides soli</name>
    <dbReference type="NCBI Taxonomy" id="1036020"/>
    <lineage>
        <taxon>Bacteria</taxon>
        <taxon>Bacillati</taxon>
        <taxon>Actinomycetota</taxon>
        <taxon>Actinomycetes</taxon>
        <taxon>Propionibacteriales</taxon>
        <taxon>Nocardioidaceae</taxon>
        <taxon>Nocardioides</taxon>
    </lineage>
</organism>
<keyword evidence="3 6" id="KW-0228">DNA excision</keyword>
<dbReference type="HAMAP" id="MF_00203">
    <property type="entry name" value="UvrC"/>
    <property type="match status" value="1"/>
</dbReference>
<dbReference type="Pfam" id="PF14520">
    <property type="entry name" value="HHH_5"/>
    <property type="match status" value="1"/>
</dbReference>
<keyword evidence="2 6" id="KW-0227">DNA damage</keyword>
<evidence type="ECO:0000259" key="10">
    <source>
        <dbReference type="PROSITE" id="PS50165"/>
    </source>
</evidence>
<dbReference type="InterPro" id="IPR038476">
    <property type="entry name" value="UvrC_RNase_H_dom_sf"/>
</dbReference>
<dbReference type="PANTHER" id="PTHR30562">
    <property type="entry name" value="UVRC/OXIDOREDUCTASE"/>
    <property type="match status" value="1"/>
</dbReference>
<dbReference type="CDD" id="cd10434">
    <property type="entry name" value="GIY-YIG_UvrC_Cho"/>
    <property type="match status" value="1"/>
</dbReference>
<dbReference type="InterPro" id="IPR001162">
    <property type="entry name" value="UvrC_RNase_H_dom"/>
</dbReference>
<comment type="function">
    <text evidence="6">The UvrABC repair system catalyzes the recognition and processing of DNA lesions. UvrC both incises the 5' and 3' sides of the lesion. The N-terminal half is responsible for the 3' incision and the C-terminal half is responsible for the 5' incision.</text>
</comment>
<comment type="subcellular location">
    <subcellularLocation>
        <location evidence="6">Cytoplasm</location>
    </subcellularLocation>
</comment>
<dbReference type="PANTHER" id="PTHR30562:SF1">
    <property type="entry name" value="UVRABC SYSTEM PROTEIN C"/>
    <property type="match status" value="1"/>
</dbReference>
<gene>
    <name evidence="6" type="primary">uvrC</name>
    <name evidence="11" type="ORF">FHU40_004458</name>
</gene>
<reference evidence="11 12" key="1">
    <citation type="submission" date="2020-08" db="EMBL/GenBank/DDBJ databases">
        <title>Sequencing the genomes of 1000 actinobacteria strains.</title>
        <authorList>
            <person name="Klenk H.-P."/>
        </authorList>
    </citation>
    <scope>NUCLEOTIDE SEQUENCE [LARGE SCALE GENOMIC DNA]</scope>
    <source>
        <strain evidence="11 12">DSM 105498</strain>
    </source>
</reference>
<dbReference type="AlphaFoldDB" id="A0A7W4VZD7"/>
<name>A0A7W4VZD7_9ACTN</name>
<dbReference type="EMBL" id="JACHWR010000003">
    <property type="protein sequence ID" value="MBB3044621.1"/>
    <property type="molecule type" value="Genomic_DNA"/>
</dbReference>
<dbReference type="Pfam" id="PF02151">
    <property type="entry name" value="UVR"/>
    <property type="match status" value="1"/>
</dbReference>
<feature type="domain" description="UvrC family homology region profile" evidence="10">
    <location>
        <begin position="268"/>
        <end position="537"/>
    </location>
</feature>